<dbReference type="SUPFAM" id="SSF50156">
    <property type="entry name" value="PDZ domain-like"/>
    <property type="match status" value="1"/>
</dbReference>
<protein>
    <recommendedName>
        <fullName evidence="3">PDZ domain-containing protein</fullName>
    </recommendedName>
</protein>
<evidence type="ECO:0000256" key="1">
    <source>
        <dbReference type="SAM" id="MobiDB-lite"/>
    </source>
</evidence>
<dbReference type="InterPro" id="IPR029045">
    <property type="entry name" value="ClpP/crotonase-like_dom_sf"/>
</dbReference>
<reference evidence="4 5" key="1">
    <citation type="submission" date="2023-07" db="EMBL/GenBank/DDBJ databases">
        <title>Sorghum-associated microbial communities from plants grown in Nebraska, USA.</title>
        <authorList>
            <person name="Schachtman D."/>
        </authorList>
    </citation>
    <scope>NUCLEOTIDE SEQUENCE [LARGE SCALE GENOMIC DNA]</scope>
    <source>
        <strain evidence="4 5">4138</strain>
    </source>
</reference>
<organism evidence="4 5">
    <name type="scientific">Rheinheimera soli</name>
    <dbReference type="NCBI Taxonomy" id="443616"/>
    <lineage>
        <taxon>Bacteria</taxon>
        <taxon>Pseudomonadati</taxon>
        <taxon>Pseudomonadota</taxon>
        <taxon>Gammaproteobacteria</taxon>
        <taxon>Chromatiales</taxon>
        <taxon>Chromatiaceae</taxon>
        <taxon>Rheinheimera</taxon>
    </lineage>
</organism>
<dbReference type="Gene3D" id="3.90.226.10">
    <property type="entry name" value="2-enoyl-CoA Hydratase, Chain A, domain 1"/>
    <property type="match status" value="1"/>
</dbReference>
<gene>
    <name evidence="4" type="ORF">J2W69_002077</name>
</gene>
<dbReference type="RefSeq" id="WP_310277727.1">
    <property type="nucleotide sequence ID" value="NZ_JAVDWR010000005.1"/>
</dbReference>
<dbReference type="Gene3D" id="3.30.750.170">
    <property type="match status" value="1"/>
</dbReference>
<comment type="caution">
    <text evidence="4">The sequence shown here is derived from an EMBL/GenBank/DDBJ whole genome shotgun (WGS) entry which is preliminary data.</text>
</comment>
<feature type="chain" id="PRO_5045803464" description="PDZ domain-containing protein" evidence="2">
    <location>
        <begin position="23"/>
        <end position="550"/>
    </location>
</feature>
<dbReference type="InterPro" id="IPR036034">
    <property type="entry name" value="PDZ_sf"/>
</dbReference>
<dbReference type="Proteomes" id="UP001257909">
    <property type="component" value="Unassembled WGS sequence"/>
</dbReference>
<feature type="region of interest" description="Disordered" evidence="1">
    <location>
        <begin position="521"/>
        <end position="550"/>
    </location>
</feature>
<dbReference type="InterPro" id="IPR001478">
    <property type="entry name" value="PDZ"/>
</dbReference>
<dbReference type="Pfam" id="PF17820">
    <property type="entry name" value="PDZ_6"/>
    <property type="match status" value="1"/>
</dbReference>
<name>A0ABU1VZJ1_9GAMM</name>
<dbReference type="InterPro" id="IPR041489">
    <property type="entry name" value="PDZ_6"/>
</dbReference>
<evidence type="ECO:0000256" key="2">
    <source>
        <dbReference type="SAM" id="SignalP"/>
    </source>
</evidence>
<proteinExistence type="predicted"/>
<keyword evidence="2" id="KW-0732">Signal</keyword>
<dbReference type="PANTHER" id="PTHR32060">
    <property type="entry name" value="TAIL-SPECIFIC PROTEASE"/>
    <property type="match status" value="1"/>
</dbReference>
<feature type="signal peptide" evidence="2">
    <location>
        <begin position="1"/>
        <end position="22"/>
    </location>
</feature>
<dbReference type="PROSITE" id="PS51257">
    <property type="entry name" value="PROKAR_LIPOPROTEIN"/>
    <property type="match status" value="1"/>
</dbReference>
<evidence type="ECO:0000259" key="3">
    <source>
        <dbReference type="PROSITE" id="PS50106"/>
    </source>
</evidence>
<evidence type="ECO:0000313" key="5">
    <source>
        <dbReference type="Proteomes" id="UP001257909"/>
    </source>
</evidence>
<dbReference type="EMBL" id="JAVDWR010000005">
    <property type="protein sequence ID" value="MDR7121136.1"/>
    <property type="molecule type" value="Genomic_DNA"/>
</dbReference>
<keyword evidence="5" id="KW-1185">Reference proteome</keyword>
<sequence length="550" mass="58392">MQLNLKSTLCLLSGLILMTACGGGGGGNSGTGGTGGSGGGVPAAPSWTAGQFSDEAQFKNFCVSPRTGADPFNGGVYPDKAGTAMHEKMWLRSWNNRTYLWYREVPDLDPASYGIPAYFNLLKTTAVTDSGVAKDQFHFTQNTADYLQQSQSGVSSGYGINWSVGSTRAPRSFIVAYTEPNSPAALAGVKRGDFLLEVNGVDFVNDSSSSGVNTINAGIFPANTGEQHSFKFRTVENTEVSYQLRSADVASSPVQNARVLNTDSGPVGYFQFNSYIVPAQRQLIDAVKLFRDAAISELVVDLRYNGGGLLALAGQLGYMVTGPDIIQNRFFERLQFNDKYPNTNPVTGASLSPTPFYNREINYETGTLTSTVLPNLNLSRIYVLTTENTCSASEAFMNGLRGIDVEVIQIGGKTCGKPYGFYPTDNCGTTYFTIQFSGINSKGFGDYADGFKPTTNPVFAADIKGCAAADDFSKLLGDPEEGMLETALHYIETDSCLSLAGSGVSSAVGSLSGMGAALSGATTGSGPAVKNPAEKPLTNSIRLPLKDQQE</sequence>
<dbReference type="Pfam" id="PF03572">
    <property type="entry name" value="Peptidase_S41"/>
    <property type="match status" value="1"/>
</dbReference>
<dbReference type="PROSITE" id="PS50106">
    <property type="entry name" value="PDZ"/>
    <property type="match status" value="1"/>
</dbReference>
<dbReference type="InterPro" id="IPR005151">
    <property type="entry name" value="Tail-specific_protease"/>
</dbReference>
<dbReference type="SUPFAM" id="SSF52096">
    <property type="entry name" value="ClpP/crotonase"/>
    <property type="match status" value="1"/>
</dbReference>
<dbReference type="Gene3D" id="2.30.42.10">
    <property type="match status" value="1"/>
</dbReference>
<accession>A0ABU1VZJ1</accession>
<feature type="domain" description="PDZ" evidence="3">
    <location>
        <begin position="147"/>
        <end position="208"/>
    </location>
</feature>
<dbReference type="PANTHER" id="PTHR32060:SF30">
    <property type="entry name" value="CARBOXY-TERMINAL PROCESSING PROTEASE CTPA"/>
    <property type="match status" value="1"/>
</dbReference>
<evidence type="ECO:0000313" key="4">
    <source>
        <dbReference type="EMBL" id="MDR7121136.1"/>
    </source>
</evidence>